<proteinExistence type="predicted"/>
<dbReference type="Gene3D" id="3.80.10.10">
    <property type="entry name" value="Ribonuclease Inhibitor"/>
    <property type="match status" value="1"/>
</dbReference>
<dbReference type="EMBL" id="CAJMXA010004207">
    <property type="protein sequence ID" value="CAE6536998.1"/>
    <property type="molecule type" value="Genomic_DNA"/>
</dbReference>
<evidence type="ECO:0000313" key="2">
    <source>
        <dbReference type="Proteomes" id="UP000663853"/>
    </source>
</evidence>
<organism evidence="1 2">
    <name type="scientific">Rhizoctonia solani</name>
    <dbReference type="NCBI Taxonomy" id="456999"/>
    <lineage>
        <taxon>Eukaryota</taxon>
        <taxon>Fungi</taxon>
        <taxon>Dikarya</taxon>
        <taxon>Basidiomycota</taxon>
        <taxon>Agaricomycotina</taxon>
        <taxon>Agaricomycetes</taxon>
        <taxon>Cantharellales</taxon>
        <taxon>Ceratobasidiaceae</taxon>
        <taxon>Rhizoctonia</taxon>
    </lineage>
</organism>
<sequence>MSERFNKSDWMTRLPQLLVFTNLTHFSFKSESLPRGCDDEHLGALTSLLQSSPQLESIILSIEDLGQTFETYSPTLILEPLGDQFVFPHLHTFHMLGDADPDWFGFVSIPSHPLRAFLARHTSIRDLAIGFPLEDVSGREMDPNDLSQILPSVKHLAFPSFLLKAVVTSKLASQLESLAISDPSLYDDDPLGPAAEAMGENTLPNLRKLAIWADMGEFELGAEALVLFFSAAKGLEELEFRTEVQDYGEFLSALCEAENLRQIKLDEHRICRVAGWEFTMIELGNVCPRLEVIASTHGKGAWKIVRGEDRDEPSIIKVDPYSL</sequence>
<evidence type="ECO:0000313" key="1">
    <source>
        <dbReference type="EMBL" id="CAE6536998.1"/>
    </source>
</evidence>
<comment type="caution">
    <text evidence="1">The sequence shown here is derived from an EMBL/GenBank/DDBJ whole genome shotgun (WGS) entry which is preliminary data.</text>
</comment>
<name>A0A8H3HJ76_9AGAM</name>
<gene>
    <name evidence="1" type="ORF">RDB_LOCUS182668</name>
</gene>
<reference evidence="1" key="1">
    <citation type="submission" date="2021-01" db="EMBL/GenBank/DDBJ databases">
        <authorList>
            <person name="Kaushik A."/>
        </authorList>
    </citation>
    <scope>NUCLEOTIDE SEQUENCE</scope>
    <source>
        <strain evidence="1">AG6-10EEA</strain>
    </source>
</reference>
<dbReference type="Proteomes" id="UP000663853">
    <property type="component" value="Unassembled WGS sequence"/>
</dbReference>
<dbReference type="SUPFAM" id="SSF52047">
    <property type="entry name" value="RNI-like"/>
    <property type="match status" value="1"/>
</dbReference>
<dbReference type="InterPro" id="IPR032675">
    <property type="entry name" value="LRR_dom_sf"/>
</dbReference>
<dbReference type="AlphaFoldDB" id="A0A8H3HJ76"/>
<protein>
    <submittedName>
        <fullName evidence="1">Uncharacterized protein</fullName>
    </submittedName>
</protein>
<accession>A0A8H3HJ76</accession>